<proteinExistence type="predicted"/>
<reference evidence="2" key="1">
    <citation type="journal article" date="2019" name="Int. J. Syst. Evol. Microbiol.">
        <title>The Global Catalogue of Microorganisms (GCM) 10K type strain sequencing project: providing services to taxonomists for standard genome sequencing and annotation.</title>
        <authorList>
            <consortium name="The Broad Institute Genomics Platform"/>
            <consortium name="The Broad Institute Genome Sequencing Center for Infectious Disease"/>
            <person name="Wu L."/>
            <person name="Ma J."/>
        </authorList>
    </citation>
    <scope>NUCLEOTIDE SEQUENCE [LARGE SCALE GENOMIC DNA]</scope>
    <source>
        <strain evidence="2">CGMCC 1.15341</strain>
    </source>
</reference>
<accession>A0ABQ1KI56</accession>
<sequence length="259" mass="28304">MQKIAAILIIGILAAAVYLFWSSDQPNQEAQLEQPIDSATMTAAKEHIASLTDDSAKEAIDIASADNFVTSEQLITLPAAASNAASIESAPADSASTATSFGVDLGLIGTTSDISKIEMPELNRLRLKELLNDPNRNPSDVFYIHAVDHYDRQGLWGIMQRGLTETFAKGIRLGQQSRTLSATIPEDADERLADSSSSFLGHILDRKVKETLVYNYRQGLLGRDPDMIQPGQQLLIIRFSEQELIGIYNHFATRAAVTE</sequence>
<protein>
    <submittedName>
        <fullName evidence="1">Uncharacterized protein</fullName>
    </submittedName>
</protein>
<gene>
    <name evidence="1" type="ORF">GCM10011352_28990</name>
</gene>
<keyword evidence="2" id="KW-1185">Reference proteome</keyword>
<comment type="caution">
    <text evidence="1">The sequence shown here is derived from an EMBL/GenBank/DDBJ whole genome shotgun (WGS) entry which is preliminary data.</text>
</comment>
<evidence type="ECO:0000313" key="1">
    <source>
        <dbReference type="EMBL" id="GGC01025.1"/>
    </source>
</evidence>
<organism evidence="1 2">
    <name type="scientific">Marinobacterium zhoushanense</name>
    <dbReference type="NCBI Taxonomy" id="1679163"/>
    <lineage>
        <taxon>Bacteria</taxon>
        <taxon>Pseudomonadati</taxon>
        <taxon>Pseudomonadota</taxon>
        <taxon>Gammaproteobacteria</taxon>
        <taxon>Oceanospirillales</taxon>
        <taxon>Oceanospirillaceae</taxon>
        <taxon>Marinobacterium</taxon>
    </lineage>
</organism>
<evidence type="ECO:0000313" key="2">
    <source>
        <dbReference type="Proteomes" id="UP000629025"/>
    </source>
</evidence>
<name>A0ABQ1KI56_9GAMM</name>
<dbReference type="Proteomes" id="UP000629025">
    <property type="component" value="Unassembled WGS sequence"/>
</dbReference>
<dbReference type="EMBL" id="BMIJ01000006">
    <property type="protein sequence ID" value="GGC01025.1"/>
    <property type="molecule type" value="Genomic_DNA"/>
</dbReference>
<dbReference type="RefSeq" id="WP_188749582.1">
    <property type="nucleotide sequence ID" value="NZ_BMIJ01000006.1"/>
</dbReference>